<name>A0A1H6F8F1_9GAMM</name>
<dbReference type="Pfam" id="PF13489">
    <property type="entry name" value="Methyltransf_23"/>
    <property type="match status" value="1"/>
</dbReference>
<gene>
    <name evidence="1" type="ORF">MBHS_01444</name>
    <name evidence="2" type="ORF">MBHS_02937</name>
</gene>
<dbReference type="Proteomes" id="UP000236724">
    <property type="component" value="Unassembled WGS sequence"/>
</dbReference>
<keyword evidence="1" id="KW-0489">Methyltransferase</keyword>
<keyword evidence="3" id="KW-1185">Reference proteome</keyword>
<dbReference type="InterPro" id="IPR029063">
    <property type="entry name" value="SAM-dependent_MTases_sf"/>
</dbReference>
<dbReference type="AlphaFoldDB" id="A0A1H6F8F1"/>
<dbReference type="GO" id="GO:0032259">
    <property type="term" value="P:methylation"/>
    <property type="evidence" value="ECO:0007669"/>
    <property type="project" value="UniProtKB-KW"/>
</dbReference>
<organism evidence="1 3">
    <name type="scientific">Candidatus Venteria ishoeyi</name>
    <dbReference type="NCBI Taxonomy" id="1899563"/>
    <lineage>
        <taxon>Bacteria</taxon>
        <taxon>Pseudomonadati</taxon>
        <taxon>Pseudomonadota</taxon>
        <taxon>Gammaproteobacteria</taxon>
        <taxon>Thiotrichales</taxon>
        <taxon>Thiotrichaceae</taxon>
        <taxon>Venteria</taxon>
    </lineage>
</organism>
<sequence length="293" mass="32549">MKQKSALPSWQKNDLESCACPVCQSEQHISGHVFEFPPFQVVRCANCQLWYLSPRLKESVMLDVYADPSYFAGGGDSGYADKDGHYRDQETALRPTFRAFLGQMQKAGIEGGSLLEIGTSYGFFLQEAASFFDTLSGTDFDAEAVKQVQALGFQGLRGGLEAIPEGEQYNCISSMSVIEHVYDPVAFVKTLSGHLTPEGWMVFATPKINGFWFKLMGKRWSSFKIPEHITYYDVDTLSYLFHQAGAKQLKVLPYPAAYPLGLIAAKLGMKIPNRLAGLNFWLPGTMFAIAAQF</sequence>
<dbReference type="Gene3D" id="3.40.50.150">
    <property type="entry name" value="Vaccinia Virus protein VP39"/>
    <property type="match status" value="1"/>
</dbReference>
<dbReference type="EMBL" id="FMSV02000365">
    <property type="protein sequence ID" value="SEH05589.1"/>
    <property type="molecule type" value="Genomic_DNA"/>
</dbReference>
<dbReference type="SUPFAM" id="SSF53335">
    <property type="entry name" value="S-adenosyl-L-methionine-dependent methyltransferases"/>
    <property type="match status" value="1"/>
</dbReference>
<dbReference type="GO" id="GO:0008168">
    <property type="term" value="F:methyltransferase activity"/>
    <property type="evidence" value="ECO:0007669"/>
    <property type="project" value="UniProtKB-KW"/>
</dbReference>
<reference evidence="1 3" key="1">
    <citation type="submission" date="2016-10" db="EMBL/GenBank/DDBJ databases">
        <authorList>
            <person name="de Groot N.N."/>
        </authorList>
    </citation>
    <scope>NUCLEOTIDE SEQUENCE [LARGE SCALE GENOMIC DNA]</scope>
    <source>
        <strain evidence="1">MBHS1</strain>
    </source>
</reference>
<keyword evidence="1" id="KW-0808">Transferase</keyword>
<dbReference type="PANTHER" id="PTHR43861">
    <property type="entry name" value="TRANS-ACONITATE 2-METHYLTRANSFERASE-RELATED"/>
    <property type="match status" value="1"/>
</dbReference>
<accession>A0A1H6F8F1</accession>
<proteinExistence type="predicted"/>
<evidence type="ECO:0000313" key="2">
    <source>
        <dbReference type="EMBL" id="SEH07070.1"/>
    </source>
</evidence>
<evidence type="ECO:0000313" key="3">
    <source>
        <dbReference type="Proteomes" id="UP000236724"/>
    </source>
</evidence>
<protein>
    <submittedName>
        <fullName evidence="1">Bifunctional 3-demethylubiquinone-9 3-methyltransferase/ 2-octaprenyl-6-hydroxy phenol methylase</fullName>
    </submittedName>
</protein>
<evidence type="ECO:0000313" key="1">
    <source>
        <dbReference type="EMBL" id="SEH05589.1"/>
    </source>
</evidence>
<dbReference type="EMBL" id="FMSV02000514">
    <property type="protein sequence ID" value="SEH07070.1"/>
    <property type="molecule type" value="Genomic_DNA"/>
</dbReference>
<dbReference type="RefSeq" id="WP_103919490.1">
    <property type="nucleotide sequence ID" value="NZ_FMSV02000365.1"/>
</dbReference>
<dbReference type="OrthoDB" id="9815644at2"/>
<keyword evidence="1" id="KW-0830">Ubiquinone</keyword>